<accession>A0ACB6R1I7</accession>
<protein>
    <submittedName>
        <fullName evidence="1">Uncharacterized protein</fullName>
    </submittedName>
</protein>
<evidence type="ECO:0000313" key="2">
    <source>
        <dbReference type="Proteomes" id="UP000799755"/>
    </source>
</evidence>
<dbReference type="Proteomes" id="UP000799755">
    <property type="component" value="Unassembled WGS sequence"/>
</dbReference>
<name>A0ACB6R1I7_9PLEO</name>
<dbReference type="EMBL" id="MU003503">
    <property type="protein sequence ID" value="KAF2472311.1"/>
    <property type="molecule type" value="Genomic_DNA"/>
</dbReference>
<proteinExistence type="predicted"/>
<evidence type="ECO:0000313" key="1">
    <source>
        <dbReference type="EMBL" id="KAF2472311.1"/>
    </source>
</evidence>
<sequence>MLRSHLALKLGQSLRTKEINGGRQARRCVRCGSQTHWVQDCHRLPAVDKRALVAAVLTIAQPQLARPQLYVPGAWPAQTIATAAAAATATTTWLTKSRHRQAIGFVLFFFSSLA</sequence>
<keyword evidence="2" id="KW-1185">Reference proteome</keyword>
<comment type="caution">
    <text evidence="1">The sequence shown here is derived from an EMBL/GenBank/DDBJ whole genome shotgun (WGS) entry which is preliminary data.</text>
</comment>
<reference evidence="1" key="1">
    <citation type="journal article" date="2020" name="Stud. Mycol.">
        <title>101 Dothideomycetes genomes: a test case for predicting lifestyles and emergence of pathogens.</title>
        <authorList>
            <person name="Haridas S."/>
            <person name="Albert R."/>
            <person name="Binder M."/>
            <person name="Bloem J."/>
            <person name="Labutti K."/>
            <person name="Salamov A."/>
            <person name="Andreopoulos B."/>
            <person name="Baker S."/>
            <person name="Barry K."/>
            <person name="Bills G."/>
            <person name="Bluhm B."/>
            <person name="Cannon C."/>
            <person name="Castanera R."/>
            <person name="Culley D."/>
            <person name="Daum C."/>
            <person name="Ezra D."/>
            <person name="Gonzalez J."/>
            <person name="Henrissat B."/>
            <person name="Kuo A."/>
            <person name="Liang C."/>
            <person name="Lipzen A."/>
            <person name="Lutzoni F."/>
            <person name="Magnuson J."/>
            <person name="Mondo S."/>
            <person name="Nolan M."/>
            <person name="Ohm R."/>
            <person name="Pangilinan J."/>
            <person name="Park H.-J."/>
            <person name="Ramirez L."/>
            <person name="Alfaro M."/>
            <person name="Sun H."/>
            <person name="Tritt A."/>
            <person name="Yoshinaga Y."/>
            <person name="Zwiers L.-H."/>
            <person name="Turgeon B."/>
            <person name="Goodwin S."/>
            <person name="Spatafora J."/>
            <person name="Crous P."/>
            <person name="Grigoriev I."/>
        </authorList>
    </citation>
    <scope>NUCLEOTIDE SEQUENCE</scope>
    <source>
        <strain evidence="1">ATCC 200398</strain>
    </source>
</reference>
<gene>
    <name evidence="1" type="ORF">BDR25DRAFT_20233</name>
</gene>
<organism evidence="1 2">
    <name type="scientific">Lindgomyces ingoldianus</name>
    <dbReference type="NCBI Taxonomy" id="673940"/>
    <lineage>
        <taxon>Eukaryota</taxon>
        <taxon>Fungi</taxon>
        <taxon>Dikarya</taxon>
        <taxon>Ascomycota</taxon>
        <taxon>Pezizomycotina</taxon>
        <taxon>Dothideomycetes</taxon>
        <taxon>Pleosporomycetidae</taxon>
        <taxon>Pleosporales</taxon>
        <taxon>Lindgomycetaceae</taxon>
        <taxon>Lindgomyces</taxon>
    </lineage>
</organism>